<accession>A0A0C6F4L9</accession>
<dbReference type="RefSeq" id="WP_003158623.1">
    <property type="nucleotide sequence ID" value="NZ_AP014651.1"/>
</dbReference>
<evidence type="ECO:0000313" key="2">
    <source>
        <dbReference type="EMBL" id="ATN45578.1"/>
    </source>
</evidence>
<feature type="compositionally biased region" description="Low complexity" evidence="1">
    <location>
        <begin position="161"/>
        <end position="173"/>
    </location>
</feature>
<dbReference type="GeneID" id="83682079"/>
<organism evidence="2">
    <name type="scientific">Pseudomonas aeruginosa</name>
    <dbReference type="NCBI Taxonomy" id="287"/>
    <lineage>
        <taxon>Bacteria</taxon>
        <taxon>Pseudomonadati</taxon>
        <taxon>Pseudomonadota</taxon>
        <taxon>Gammaproteobacteria</taxon>
        <taxon>Pseudomonadales</taxon>
        <taxon>Pseudomonadaceae</taxon>
        <taxon>Pseudomonas</taxon>
    </lineage>
</organism>
<proteinExistence type="predicted"/>
<dbReference type="Proteomes" id="UP000644192">
    <property type="component" value="Unassembled WGS sequence"/>
</dbReference>
<dbReference type="AlphaFoldDB" id="A0A0C6F4L9"/>
<reference evidence="2" key="1">
    <citation type="submission" date="2017-05" db="EMBL/GenBank/DDBJ databases">
        <title>Two decades of blaVIM-2-producing Pseudomonas aeruginosa dissemination: the decisive role of mobile genetic elements and successful clones.</title>
        <authorList>
            <person name="Botelho J."/>
        </authorList>
    </citation>
    <scope>NUCLEOTIDE SEQUENCE</scope>
    <source>
        <strain evidence="2">FFUP_PS_CB5</strain>
    </source>
</reference>
<name>A0A0C6F4L9_PSEAI</name>
<evidence type="ECO:0000256" key="1">
    <source>
        <dbReference type="SAM" id="MobiDB-lite"/>
    </source>
</evidence>
<evidence type="ECO:0000313" key="3">
    <source>
        <dbReference type="EMBL" id="MZZ17231.1"/>
    </source>
</evidence>
<feature type="compositionally biased region" description="Low complexity" evidence="1">
    <location>
        <begin position="122"/>
        <end position="143"/>
    </location>
</feature>
<dbReference type="EMBL" id="MF168946">
    <property type="protein sequence ID" value="ATN45578.1"/>
    <property type="molecule type" value="Genomic_DNA"/>
</dbReference>
<protein>
    <submittedName>
        <fullName evidence="3">DUF3275 family protein</fullName>
    </submittedName>
</protein>
<gene>
    <name evidence="3" type="ORF">GUL26_33725</name>
</gene>
<feature type="region of interest" description="Disordered" evidence="1">
    <location>
        <begin position="115"/>
        <end position="173"/>
    </location>
</feature>
<dbReference type="EMBL" id="WXZT01000046">
    <property type="protein sequence ID" value="MZZ17231.1"/>
    <property type="molecule type" value="Genomic_DNA"/>
</dbReference>
<sequence>MAATSASDKSVSPIVVPGQLTLRTIRGKNGPFTVGRLATHLGTFEVKDPELEQYPEGKYDGEFIIRYIFPKSYPVGGGMRFEIRASLDGMTLYDIDKLSRDEARSFATQDLDPLDEELGEQPAVTPAKPAKPAKTSRPAKPAPVQASADPLVDTTPFGVDAPTPATATASGSTEEGDAALFGLLWPLDESVKLDSTIDRRTLRAQIARLSELGYALDFKTQEWSRQAELQPA</sequence>
<dbReference type="InterPro" id="IPR021693">
    <property type="entry name" value="DUF3275"/>
</dbReference>
<reference evidence="3" key="2">
    <citation type="submission" date="2020-01" db="EMBL/GenBank/DDBJ databases">
        <title>Bacteria Cultured from War Wounds Associated with the Conflict in Eastern Ukraine.</title>
        <authorList>
            <person name="Snesrud E."/>
            <person name="Galac M.R."/>
            <person name="Mc Gann P."/>
            <person name="Valentine K."/>
            <person name="Viacheslav K."/>
        </authorList>
    </citation>
    <scope>NUCLEOTIDE SEQUENCE</scope>
    <source>
        <strain evidence="3">VNMU148</strain>
    </source>
</reference>
<dbReference type="Pfam" id="PF11679">
    <property type="entry name" value="DUF3275"/>
    <property type="match status" value="1"/>
</dbReference>